<gene>
    <name evidence="2" type="ORF">SAMEA4362930_00003</name>
    <name evidence="3" type="ORF">SAMEA4363083_00089</name>
    <name evidence="1" type="ORF">SAMEA4370290_00056</name>
</gene>
<evidence type="ECO:0000313" key="2">
    <source>
        <dbReference type="EMBL" id="VUD39274.1"/>
    </source>
</evidence>
<proteinExistence type="predicted"/>
<reference evidence="3" key="1">
    <citation type="submission" date="2019-06" db="EMBL/GenBank/DDBJ databases">
        <authorList>
            <consortium name="Pathogen Informatics"/>
        </authorList>
    </citation>
    <scope>NUCLEOTIDE SEQUENCE [LARGE SCALE GENOMIC DNA]</scope>
    <source>
        <strain evidence="2">VREC-hospital6489704</strain>
        <strain evidence="3">VREC-hospital6489880</strain>
        <strain evidence="1">VRES-hospital6495107</strain>
        <plasmid evidence="3">1</plasmid>
    </source>
</reference>
<geneLocation type="plasmid" evidence="3">
    <name>1</name>
</geneLocation>
<name>A0A0K5QQ48_ECOLX</name>
<evidence type="ECO:0000313" key="1">
    <source>
        <dbReference type="EMBL" id="VUD38104.1"/>
    </source>
</evidence>
<sequence length="104" mass="12731">MQIKYRIYMAHAFHAFRQQCMDCQLRHDRRSKWFHYSLRHLPVTILITGKPRCNYISPTGQFGEYRHKSCIRHRSRISQFDWHHRLQLTPQNNSASTRADFLHY</sequence>
<dbReference type="EMBL" id="LR595877">
    <property type="protein sequence ID" value="VUD39274.1"/>
    <property type="molecule type" value="Genomic_DNA"/>
</dbReference>
<evidence type="ECO:0000313" key="3">
    <source>
        <dbReference type="EMBL" id="VUD39790.1"/>
    </source>
</evidence>
<dbReference type="AlphaFoldDB" id="A0A0K5QQ48"/>
<dbReference type="EMBL" id="LR595880">
    <property type="protein sequence ID" value="VUD39790.1"/>
    <property type="molecule type" value="Genomic_DNA"/>
</dbReference>
<accession>A0A0K5QQ48</accession>
<keyword evidence="3" id="KW-0614">Plasmid</keyword>
<dbReference type="EMBL" id="LR595871">
    <property type="protein sequence ID" value="VUD38104.1"/>
    <property type="molecule type" value="Genomic_DNA"/>
</dbReference>
<organism evidence="3">
    <name type="scientific">Escherichia coli</name>
    <dbReference type="NCBI Taxonomy" id="562"/>
    <lineage>
        <taxon>Bacteria</taxon>
        <taxon>Pseudomonadati</taxon>
        <taxon>Pseudomonadota</taxon>
        <taxon>Gammaproteobacteria</taxon>
        <taxon>Enterobacterales</taxon>
        <taxon>Enterobacteriaceae</taxon>
        <taxon>Escherichia</taxon>
    </lineage>
</organism>
<protein>
    <submittedName>
        <fullName evidence="3">Uncharacterized protein</fullName>
    </submittedName>
</protein>